<keyword evidence="3" id="KW-1185">Reference proteome</keyword>
<dbReference type="PIRSF" id="PIRSF019260">
    <property type="entry name" value="PBSX_XkdE_prd"/>
    <property type="match status" value="1"/>
</dbReference>
<accession>A0ABX7FHK4</accession>
<comment type="similarity">
    <text evidence="1">Belongs to the phage portal family. PBSX subfamily.</text>
</comment>
<evidence type="ECO:0000256" key="1">
    <source>
        <dbReference type="ARBA" id="ARBA00006799"/>
    </source>
</evidence>
<name>A0ABX7FHK4_BRECH</name>
<evidence type="ECO:0000313" key="3">
    <source>
        <dbReference type="Proteomes" id="UP000596248"/>
    </source>
</evidence>
<protein>
    <submittedName>
        <fullName evidence="2">Phage portal protein</fullName>
    </submittedName>
</protein>
<dbReference type="NCBIfam" id="TIGR01540">
    <property type="entry name" value="portal_PBSX"/>
    <property type="match status" value="1"/>
</dbReference>
<dbReference type="InterPro" id="IPR006944">
    <property type="entry name" value="Phage/GTA_portal"/>
</dbReference>
<dbReference type="InterPro" id="IPR016753">
    <property type="entry name" value="PBSX_Firmicutes"/>
</dbReference>
<dbReference type="Pfam" id="PF04860">
    <property type="entry name" value="Phage_portal"/>
    <property type="match status" value="1"/>
</dbReference>
<dbReference type="EMBL" id="CP069127">
    <property type="protein sequence ID" value="QRG65258.1"/>
    <property type="molecule type" value="Genomic_DNA"/>
</dbReference>
<organism evidence="2 3">
    <name type="scientific">Brevibacillus choshinensis</name>
    <dbReference type="NCBI Taxonomy" id="54911"/>
    <lineage>
        <taxon>Bacteria</taxon>
        <taxon>Bacillati</taxon>
        <taxon>Bacillota</taxon>
        <taxon>Bacilli</taxon>
        <taxon>Bacillales</taxon>
        <taxon>Paenibacillaceae</taxon>
        <taxon>Brevibacillus</taxon>
    </lineage>
</organism>
<dbReference type="Proteomes" id="UP000596248">
    <property type="component" value="Chromosome"/>
</dbReference>
<proteinExistence type="inferred from homology"/>
<reference evidence="2 3" key="1">
    <citation type="submission" date="2021-01" db="EMBL/GenBank/DDBJ databases">
        <title>Identification of strong promoters based on the transcriptome of Brevibacillus choshinensis.</title>
        <authorList>
            <person name="Yao D."/>
            <person name="Zhang K."/>
            <person name="Wu J."/>
        </authorList>
    </citation>
    <scope>NUCLEOTIDE SEQUENCE [LARGE SCALE GENOMIC DNA]</scope>
    <source>
        <strain evidence="2 3">HPD31-SP3</strain>
    </source>
</reference>
<dbReference type="RefSeq" id="WP_203254776.1">
    <property type="nucleotide sequence ID" value="NZ_CP069127.1"/>
</dbReference>
<sequence>MSNATGWYPIGKAEGTGESKQLVTDQFDHDYDEHKLIRPTLDPLACVHVVKQSNIIPQCIEAYKTNITGFGCTLEYMPGESDKTAKAEWDIADRFMQTANLEESNEQLLGQLIEDLEHCGNAYVEVAWGGGLPAVYRIPPEYMRCTAPLELVDMKYKRLVQGRVEEFTQSKWVRRYAQKRGTNITWFREFGAPGEGNEVIHLQLGNGTYGEPRWSGNSPGIVGSRKAEELNFDYFDNGRMLAMILTVMNGELAPQSIEALKGAKGKKSQGGILYLEVQGYDKGMLGDEKEKTSIKLDKLNDLLQQDALFIEYNREKRKETRSAFRVPPILTGESDDYNRATSDNARKIVEEQVFQPYRKWIMDEIFNKRLLPAISVYRVKAILRSPKISDPDERKAMLDYLADRGILIVRDLIPIAEEVLGTVIDESRFPDGYLDTPIIQLMQSQASLGQSTDTEPEEKLATIAKRLLRETRERQHV</sequence>
<dbReference type="InterPro" id="IPR006430">
    <property type="entry name" value="Phage_portal_PBSX"/>
</dbReference>
<evidence type="ECO:0000313" key="2">
    <source>
        <dbReference type="EMBL" id="QRG65258.1"/>
    </source>
</evidence>
<gene>
    <name evidence="2" type="ORF">JNE38_16575</name>
</gene>